<dbReference type="PANTHER" id="PTHR13354:SF11">
    <property type="entry name" value="LYSINE-SPECIFIC DEMETHYLASE 9"/>
    <property type="match status" value="1"/>
</dbReference>
<feature type="compositionally biased region" description="Polar residues" evidence="2">
    <location>
        <begin position="248"/>
        <end position="260"/>
    </location>
</feature>
<proteinExistence type="inferred from homology"/>
<feature type="compositionally biased region" description="Basic residues" evidence="2">
    <location>
        <begin position="905"/>
        <end position="919"/>
    </location>
</feature>
<feature type="compositionally biased region" description="Basic and acidic residues" evidence="2">
    <location>
        <begin position="778"/>
        <end position="787"/>
    </location>
</feature>
<gene>
    <name evidence="3" type="ORF">BaRGS_00009223</name>
</gene>
<feature type="compositionally biased region" description="Polar residues" evidence="2">
    <location>
        <begin position="1152"/>
        <end position="1165"/>
    </location>
</feature>
<feature type="compositionally biased region" description="Polar residues" evidence="2">
    <location>
        <begin position="1001"/>
        <end position="1010"/>
    </location>
</feature>
<feature type="region of interest" description="Disordered" evidence="2">
    <location>
        <begin position="751"/>
        <end position="1013"/>
    </location>
</feature>
<feature type="compositionally biased region" description="Polar residues" evidence="2">
    <location>
        <begin position="111"/>
        <end position="129"/>
    </location>
</feature>
<dbReference type="EMBL" id="JACVVK020000043">
    <property type="protein sequence ID" value="KAK7499571.1"/>
    <property type="molecule type" value="Genomic_DNA"/>
</dbReference>
<feature type="compositionally biased region" description="Basic and acidic residues" evidence="2">
    <location>
        <begin position="1059"/>
        <end position="1085"/>
    </location>
</feature>
<evidence type="ECO:0000313" key="3">
    <source>
        <dbReference type="EMBL" id="KAK7499571.1"/>
    </source>
</evidence>
<evidence type="ECO:0008006" key="5">
    <source>
        <dbReference type="Google" id="ProtNLM"/>
    </source>
</evidence>
<feature type="compositionally biased region" description="Low complexity" evidence="2">
    <location>
        <begin position="1115"/>
        <end position="1124"/>
    </location>
</feature>
<dbReference type="InterPro" id="IPR026306">
    <property type="entry name" value="RSBN1/Dpy-2/CEP530"/>
</dbReference>
<reference evidence="3 4" key="1">
    <citation type="journal article" date="2023" name="Sci. Data">
        <title>Genome assembly of the Korean intertidal mud-creeper Batillaria attramentaria.</title>
        <authorList>
            <person name="Patra A.K."/>
            <person name="Ho P.T."/>
            <person name="Jun S."/>
            <person name="Lee S.J."/>
            <person name="Kim Y."/>
            <person name="Won Y.J."/>
        </authorList>
    </citation>
    <scope>NUCLEOTIDE SEQUENCE [LARGE SCALE GENOMIC DNA]</scope>
    <source>
        <strain evidence="3">Wonlab-2016</strain>
    </source>
</reference>
<feature type="compositionally biased region" description="Polar residues" evidence="2">
    <location>
        <begin position="982"/>
        <end position="993"/>
    </location>
</feature>
<feature type="compositionally biased region" description="Polar residues" evidence="2">
    <location>
        <begin position="937"/>
        <end position="947"/>
    </location>
</feature>
<feature type="region of interest" description="Disordered" evidence="2">
    <location>
        <begin position="44"/>
        <end position="151"/>
    </location>
</feature>
<keyword evidence="4" id="KW-1185">Reference proteome</keyword>
<protein>
    <recommendedName>
        <fullName evidence="5">Round spermatid basic protein 1</fullName>
    </recommendedName>
</protein>
<evidence type="ECO:0000256" key="2">
    <source>
        <dbReference type="SAM" id="MobiDB-lite"/>
    </source>
</evidence>
<dbReference type="PANTHER" id="PTHR13354">
    <property type="entry name" value="ROUND SPERMATID BASIC PROTEIN 1"/>
    <property type="match status" value="1"/>
</dbReference>
<feature type="compositionally biased region" description="Low complexity" evidence="2">
    <location>
        <begin position="920"/>
        <end position="936"/>
    </location>
</feature>
<organism evidence="3 4">
    <name type="scientific">Batillaria attramentaria</name>
    <dbReference type="NCBI Taxonomy" id="370345"/>
    <lineage>
        <taxon>Eukaryota</taxon>
        <taxon>Metazoa</taxon>
        <taxon>Spiralia</taxon>
        <taxon>Lophotrochozoa</taxon>
        <taxon>Mollusca</taxon>
        <taxon>Gastropoda</taxon>
        <taxon>Caenogastropoda</taxon>
        <taxon>Sorbeoconcha</taxon>
        <taxon>Cerithioidea</taxon>
        <taxon>Batillariidae</taxon>
        <taxon>Batillaria</taxon>
    </lineage>
</organism>
<comment type="similarity">
    <text evidence="1">Belongs to the round spermatid basic protein 1 family.</text>
</comment>
<dbReference type="AlphaFoldDB" id="A0ABD0LJ73"/>
<name>A0ABD0LJ73_9CAEN</name>
<feature type="compositionally biased region" description="Low complexity" evidence="2">
    <location>
        <begin position="827"/>
        <end position="885"/>
    </location>
</feature>
<feature type="region of interest" description="Disordered" evidence="2">
    <location>
        <begin position="1051"/>
        <end position="1215"/>
    </location>
</feature>
<feature type="compositionally biased region" description="Polar residues" evidence="2">
    <location>
        <begin position="79"/>
        <end position="99"/>
    </location>
</feature>
<feature type="compositionally biased region" description="Low complexity" evidence="2">
    <location>
        <begin position="948"/>
        <end position="963"/>
    </location>
</feature>
<comment type="caution">
    <text evidence="3">The sequence shown here is derived from an EMBL/GenBank/DDBJ whole genome shotgun (WGS) entry which is preliminary data.</text>
</comment>
<feature type="compositionally biased region" description="Basic and acidic residues" evidence="2">
    <location>
        <begin position="213"/>
        <end position="227"/>
    </location>
</feature>
<dbReference type="Proteomes" id="UP001519460">
    <property type="component" value="Unassembled WGS sequence"/>
</dbReference>
<feature type="region of interest" description="Disordered" evidence="2">
    <location>
        <begin position="316"/>
        <end position="389"/>
    </location>
</feature>
<feature type="compositionally biased region" description="Low complexity" evidence="2">
    <location>
        <begin position="893"/>
        <end position="904"/>
    </location>
</feature>
<feature type="compositionally biased region" description="Polar residues" evidence="2">
    <location>
        <begin position="167"/>
        <end position="188"/>
    </location>
</feature>
<evidence type="ECO:0000313" key="4">
    <source>
        <dbReference type="Proteomes" id="UP001519460"/>
    </source>
</evidence>
<sequence>MADEGSPGGRFDENKDNIFDILQKQASFSTQNDGLKLCALEEGSGISKGSADGKREHRNLPGLHYHLQQTIDDMEKPGTYQSGISASSENMLGSKNQESPPEAKRPRLQMPSPTVPNMFSNNSNSNDASPESGKRRRIQHDYRRLSSAGYVDDYEKGKDSRFFLVTDSDTSPVPSVSKPRSNSLSPRTKSPIHLAGFKLPAAEKTSFDVTTAPEKDLNLKEGTDNQHHSAHHHQNSTSYKDRSKSDYNSKQPASSHSQVNLRKRTENKGVQVLSSLPLLPKAEPAPRMEQKNAAAEQNSNFVAAYTDLGASQKMEKDVSMTSINGAPVSNDKTVHNRSTQTSSRFSKERSHHSSSSMPKHGSNSSSVMDSSRPASSSRRQAASEPLPESVRLAHSRYRKFVHLEKYPNGGGLVAHAYHHELASLSHAEKEEFADQFLELVYGEEPVGVAHCVMGIVHDAASPMEDFIDYFSEKHPMLTVKTGVLGKSDIETTTIDRYREAVLRTYSNGTFRWGPLLQISLVGTVHEEVGDFFPDFLDILESDPFLRLAMPWGGTSVLAGKLESRRESNDGPILWARPGEQMVPTADMPKSPMKRKRGVNELRNLQYLPRASEPREVLVEDRTRCHADHVGQGFDRLTTAAVGVLKAVASHEDGGVNRIVKDVICFHAGDFNTLVDKLQLDLHEPPVSQCVTWVEDAKLNQLHREGVRYARIQLHHNDIYFIPRNIVHQFKTVSAVTSIAWHVRLKTYYPDVSPGNLSVRGGESTAENSLAEKPAQDATAEKPVKDKGSFSSLGKESVRKEGSDRVPSGHSSSGGSSHSKDKDRSHSSRSGSGHTSSHRSSSEQGSKSTHSKSSSSSSHTSKSSSHRSSSTHGTSGKSSSSHSSKPSGHRESSKSSSGHHSSSKSSHSHSKSSHSSKNLHGKSSSSHESSLKHSAVSNSSKTSNGHSTPSKVSSPDKASSSQDATETGASVAKKELFPADHANTLQTASGTGTPVTGDATHNESAPKSSSGPAPLSVRYFAEVNSKPAAEAVQENILHNETVANAECVSLSGTSVDNSTIDDHPNSASHDENQNCRMTHDAPDREGPPSADAASSSEGAMPSADGLSPDSGQARDATTPAPTCTTGETQNVKAEFEEGDSLMADGDFDANGPRTPQDNEQMQTLSSIPVEIATGHQASELEADGPESVAKMDISDDESEVSSTPHSANQEPPQSLS</sequence>
<feature type="compositionally biased region" description="Low complexity" evidence="2">
    <location>
        <begin position="353"/>
        <end position="383"/>
    </location>
</feature>
<evidence type="ECO:0000256" key="1">
    <source>
        <dbReference type="ARBA" id="ARBA00010560"/>
    </source>
</evidence>
<feature type="compositionally biased region" description="Polar residues" evidence="2">
    <location>
        <begin position="1199"/>
        <end position="1215"/>
    </location>
</feature>
<feature type="region of interest" description="Disordered" evidence="2">
    <location>
        <begin position="165"/>
        <end position="295"/>
    </location>
</feature>
<feature type="compositionally biased region" description="Low complexity" evidence="2">
    <location>
        <begin position="807"/>
        <end position="816"/>
    </location>
</feature>
<accession>A0ABD0LJ73</accession>